<protein>
    <recommendedName>
        <fullName evidence="3">CR-type domain-containing protein</fullName>
    </recommendedName>
</protein>
<gene>
    <name evidence="1" type="ORF">P7D79_23260</name>
</gene>
<sequence length="69" mass="7365">MTFDNKECNTNQVIIGIDLSKQIDLTPCPICWGSGRAKQFVAFAKVGGGSISKTKKVKCSKCNGTGVLK</sequence>
<dbReference type="AlphaFoldDB" id="A0ABD5FFN3"/>
<proteinExistence type="predicted"/>
<evidence type="ECO:0000313" key="1">
    <source>
        <dbReference type="EMBL" id="MDT2517134.1"/>
    </source>
</evidence>
<name>A0ABD5FFN3_ENTAV</name>
<reference evidence="1 2" key="1">
    <citation type="submission" date="2023-03" db="EMBL/GenBank/DDBJ databases">
        <authorList>
            <person name="Shen W."/>
            <person name="Cai J."/>
        </authorList>
    </citation>
    <scope>NUCLEOTIDE SEQUENCE [LARGE SCALE GENOMIC DNA]</scope>
    <source>
        <strain evidence="1 2">Y2</strain>
    </source>
</reference>
<dbReference type="RefSeq" id="WP_311873142.1">
    <property type="nucleotide sequence ID" value="NZ_JARPWA010000001.1"/>
</dbReference>
<evidence type="ECO:0008006" key="3">
    <source>
        <dbReference type="Google" id="ProtNLM"/>
    </source>
</evidence>
<comment type="caution">
    <text evidence="1">The sequence shown here is derived from an EMBL/GenBank/DDBJ whole genome shotgun (WGS) entry which is preliminary data.</text>
</comment>
<evidence type="ECO:0000313" key="2">
    <source>
        <dbReference type="Proteomes" id="UP001264335"/>
    </source>
</evidence>
<accession>A0ABD5FFN3</accession>
<dbReference type="Proteomes" id="UP001264335">
    <property type="component" value="Unassembled WGS sequence"/>
</dbReference>
<dbReference type="EMBL" id="JARPWY010000207">
    <property type="protein sequence ID" value="MDT2517134.1"/>
    <property type="molecule type" value="Genomic_DNA"/>
</dbReference>
<organism evidence="1 2">
    <name type="scientific">Enterococcus avium</name>
    <name type="common">Streptococcus avium</name>
    <dbReference type="NCBI Taxonomy" id="33945"/>
    <lineage>
        <taxon>Bacteria</taxon>
        <taxon>Bacillati</taxon>
        <taxon>Bacillota</taxon>
        <taxon>Bacilli</taxon>
        <taxon>Lactobacillales</taxon>
        <taxon>Enterococcaceae</taxon>
        <taxon>Enterococcus</taxon>
    </lineage>
</organism>